<dbReference type="AlphaFoldDB" id="A0A3M6R739"/>
<protein>
    <recommendedName>
        <fullName evidence="5">Zinc finger DksA/TraR C4-type domain-containing protein</fullName>
    </recommendedName>
</protein>
<organism evidence="6 7">
    <name type="scientific">Allofranklinella schreckenbergeri</name>
    <dbReference type="NCBI Taxonomy" id="1076744"/>
    <lineage>
        <taxon>Bacteria</taxon>
        <taxon>Pseudomonadati</taxon>
        <taxon>Pseudomonadota</taxon>
        <taxon>Betaproteobacteria</taxon>
        <taxon>Burkholderiales</taxon>
        <taxon>Comamonadaceae</taxon>
        <taxon>Allofranklinella</taxon>
    </lineage>
</organism>
<gene>
    <name evidence="6" type="ORF">EBQ24_04375</name>
</gene>
<evidence type="ECO:0000256" key="1">
    <source>
        <dbReference type="ARBA" id="ARBA00022723"/>
    </source>
</evidence>
<evidence type="ECO:0000256" key="4">
    <source>
        <dbReference type="PROSITE-ProRule" id="PRU00510"/>
    </source>
</evidence>
<dbReference type="PROSITE" id="PS01102">
    <property type="entry name" value="ZF_DKSA_1"/>
    <property type="match status" value="1"/>
</dbReference>
<accession>A0A3M6R739</accession>
<comment type="caution">
    <text evidence="6">The sequence shown here is derived from an EMBL/GenBank/DDBJ whole genome shotgun (WGS) entry which is preliminary data.</text>
</comment>
<dbReference type="InterPro" id="IPR000962">
    <property type="entry name" value="Znf_DskA_TraR"/>
</dbReference>
<keyword evidence="3" id="KW-0862">Zinc</keyword>
<keyword evidence="2" id="KW-0863">Zinc-finger</keyword>
<dbReference type="EMBL" id="RDQK01000008">
    <property type="protein sequence ID" value="RMX10579.1"/>
    <property type="molecule type" value="Genomic_DNA"/>
</dbReference>
<feature type="domain" description="Zinc finger DksA/TraR C4-type" evidence="5">
    <location>
        <begin position="182"/>
        <end position="212"/>
    </location>
</feature>
<feature type="zinc finger region" description="dksA C4-type" evidence="4">
    <location>
        <begin position="185"/>
        <end position="209"/>
    </location>
</feature>
<dbReference type="PROSITE" id="PS51128">
    <property type="entry name" value="ZF_DKSA_2"/>
    <property type="match status" value="1"/>
</dbReference>
<dbReference type="InterPro" id="IPR020458">
    <property type="entry name" value="Znf_DskA_TraR_CS"/>
</dbReference>
<evidence type="ECO:0000313" key="7">
    <source>
        <dbReference type="Proteomes" id="UP000281171"/>
    </source>
</evidence>
<evidence type="ECO:0000256" key="2">
    <source>
        <dbReference type="ARBA" id="ARBA00022771"/>
    </source>
</evidence>
<proteinExistence type="predicted"/>
<dbReference type="PANTHER" id="PTHR33823:SF4">
    <property type="entry name" value="GENERAL STRESS PROTEIN 16O"/>
    <property type="match status" value="1"/>
</dbReference>
<reference evidence="6 7" key="1">
    <citation type="submission" date="2018-10" db="EMBL/GenBank/DDBJ databases">
        <title>Comamonadaceae CDC group NO-1 genome sequencing and assembly.</title>
        <authorList>
            <person name="Bernier A.-M."/>
            <person name="Bernard K."/>
        </authorList>
    </citation>
    <scope>NUCLEOTIDE SEQUENCE [LARGE SCALE GENOMIC DNA]</scope>
    <source>
        <strain evidence="6 7">NML180581</strain>
    </source>
</reference>
<evidence type="ECO:0000259" key="5">
    <source>
        <dbReference type="Pfam" id="PF01258"/>
    </source>
</evidence>
<dbReference type="Pfam" id="PF01258">
    <property type="entry name" value="zf-dskA_traR"/>
    <property type="match status" value="1"/>
</dbReference>
<evidence type="ECO:0000256" key="3">
    <source>
        <dbReference type="ARBA" id="ARBA00022833"/>
    </source>
</evidence>
<name>A0A3M6R739_9BURK</name>
<dbReference type="Gene3D" id="1.20.120.910">
    <property type="entry name" value="DksA, coiled-coil domain"/>
    <property type="match status" value="1"/>
</dbReference>
<dbReference type="PANTHER" id="PTHR33823">
    <property type="entry name" value="RNA POLYMERASE-BINDING TRANSCRIPTION FACTOR DKSA-RELATED"/>
    <property type="match status" value="1"/>
</dbReference>
<dbReference type="Proteomes" id="UP000281171">
    <property type="component" value="Unassembled WGS sequence"/>
</dbReference>
<dbReference type="GO" id="GO:0008270">
    <property type="term" value="F:zinc ion binding"/>
    <property type="evidence" value="ECO:0007669"/>
    <property type="project" value="UniProtKB-KW"/>
</dbReference>
<sequence length="220" mass="24862">MVACKNKQRPGKTRKRGALNSAPRRWILAWPPCLGLHPAHRPQPLLALVWRGEIARQLQEKAHWALAMRLQGWRTPRPVLSCREKPHFMKGLTMSQPAPLTATQRTELKALLEARRQELNQQMEQNRANLAPADVTAGSVSQDESARLKNITREVDGALTALDVADLARIERALELIETDEYGLCDECGCAIPFERLKVEPMTQHCVQCKSRWEQAQAAH</sequence>
<keyword evidence="1" id="KW-0479">Metal-binding</keyword>
<dbReference type="SUPFAM" id="SSF57716">
    <property type="entry name" value="Glucocorticoid receptor-like (DNA-binding domain)"/>
    <property type="match status" value="1"/>
</dbReference>
<evidence type="ECO:0000313" key="6">
    <source>
        <dbReference type="EMBL" id="RMX10579.1"/>
    </source>
</evidence>